<dbReference type="AlphaFoldDB" id="A0A1L7UEI7"/>
<protein>
    <submittedName>
        <fullName evidence="3">Uncharacterized protein</fullName>
    </submittedName>
</protein>
<dbReference type="VEuPathDB" id="FungiDB:FMAN_14097"/>
<feature type="compositionally biased region" description="Low complexity" evidence="2">
    <location>
        <begin position="220"/>
        <end position="231"/>
    </location>
</feature>
<comment type="caution">
    <text evidence="3">The sequence shown here is derived from an EMBL/GenBank/DDBJ whole genome shotgun (WGS) entry which is preliminary data.</text>
</comment>
<proteinExistence type="predicted"/>
<feature type="coiled-coil region" evidence="1">
    <location>
        <begin position="264"/>
        <end position="309"/>
    </location>
</feature>
<dbReference type="Proteomes" id="UP000184255">
    <property type="component" value="Unassembled WGS sequence"/>
</dbReference>
<feature type="compositionally biased region" description="Basic and acidic residues" evidence="2">
    <location>
        <begin position="239"/>
        <end position="250"/>
    </location>
</feature>
<feature type="compositionally biased region" description="Polar residues" evidence="2">
    <location>
        <begin position="209"/>
        <end position="219"/>
    </location>
</feature>
<evidence type="ECO:0000256" key="2">
    <source>
        <dbReference type="SAM" id="MobiDB-lite"/>
    </source>
</evidence>
<reference evidence="4" key="1">
    <citation type="journal article" date="2016" name="Genome Biol. Evol.">
        <title>Comparative 'omics' of the Fusarium fujikuroi species complex highlights differences in genetic potential and metabolite synthesis.</title>
        <authorList>
            <person name="Niehaus E.-M."/>
            <person name="Muensterkoetter M."/>
            <person name="Proctor R.H."/>
            <person name="Brown D.W."/>
            <person name="Sharon A."/>
            <person name="Idan Y."/>
            <person name="Oren-Young L."/>
            <person name="Sieber C.M."/>
            <person name="Novak O."/>
            <person name="Pencik A."/>
            <person name="Tarkowska D."/>
            <person name="Hromadova K."/>
            <person name="Freeman S."/>
            <person name="Maymon M."/>
            <person name="Elazar M."/>
            <person name="Youssef S.A."/>
            <person name="El-Shabrawy E.S.M."/>
            <person name="Shalaby A.B.A."/>
            <person name="Houterman P."/>
            <person name="Brock N.L."/>
            <person name="Burkhardt I."/>
            <person name="Tsavkelova E.A."/>
            <person name="Dickschat J.S."/>
            <person name="Galuszka P."/>
            <person name="Gueldener U."/>
            <person name="Tudzynski B."/>
        </authorList>
    </citation>
    <scope>NUCLEOTIDE SEQUENCE [LARGE SCALE GENOMIC DNA]</scope>
    <source>
        <strain evidence="4">MRC7560</strain>
    </source>
</reference>
<dbReference type="RefSeq" id="XP_041691335.1">
    <property type="nucleotide sequence ID" value="XM_041826012.1"/>
</dbReference>
<sequence length="380" mass="42200">MSDIDIHKSTPAVIEWKSGGASRSLIEPDPKFGNITFTTSFDATCSFFELSIPIKIKHTRLKDDKDGNNSTSALILRIHGTAVNTLSFASTTTAPDAIQKKLTSRASRLTRLDFRLDQNLDVLVPKNAEVPLVPTRGQSGNVLDAIRQLSNTTSLSVYIQGAVLSTEALQSVSNACSQGLDKTGDSDQHDLESLYGGKGAKVVRLSAETGQLPPSYNEITSPPTKSLSPPSYQRKRRRQDSEPERGDTRAEPQPLLGEKGKQMLIQIQDQLKRLESENRRLREETNERIKGLESENQRQRETIDKLLALVENRSDDVDHIGEQTAENAADLVTVDDELTHIRHDVDELKAKADSIDRGDLVETVTSDVLEYFRIRLWGND</sequence>
<evidence type="ECO:0000256" key="1">
    <source>
        <dbReference type="SAM" id="Coils"/>
    </source>
</evidence>
<dbReference type="EMBL" id="FCQH01000027">
    <property type="protein sequence ID" value="CVL08859.1"/>
    <property type="molecule type" value="Genomic_DNA"/>
</dbReference>
<keyword evidence="1" id="KW-0175">Coiled coil</keyword>
<feature type="region of interest" description="Disordered" evidence="2">
    <location>
        <begin position="209"/>
        <end position="261"/>
    </location>
</feature>
<evidence type="ECO:0000313" key="3">
    <source>
        <dbReference type="EMBL" id="CVL08859.1"/>
    </source>
</evidence>
<evidence type="ECO:0000313" key="4">
    <source>
        <dbReference type="Proteomes" id="UP000184255"/>
    </source>
</evidence>
<accession>A0A1L7UEI7</accession>
<dbReference type="GeneID" id="65093346"/>
<name>A0A1L7UEI7_FUSMA</name>
<keyword evidence="4" id="KW-1185">Reference proteome</keyword>
<organism evidence="3 4">
    <name type="scientific">Fusarium mangiferae</name>
    <name type="common">Mango malformation disease fungus</name>
    <dbReference type="NCBI Taxonomy" id="192010"/>
    <lineage>
        <taxon>Eukaryota</taxon>
        <taxon>Fungi</taxon>
        <taxon>Dikarya</taxon>
        <taxon>Ascomycota</taxon>
        <taxon>Pezizomycotina</taxon>
        <taxon>Sordariomycetes</taxon>
        <taxon>Hypocreomycetidae</taxon>
        <taxon>Hypocreales</taxon>
        <taxon>Nectriaceae</taxon>
        <taxon>Fusarium</taxon>
        <taxon>Fusarium fujikuroi species complex</taxon>
    </lineage>
</organism>
<gene>
    <name evidence="3" type="ORF">FMAN_14097</name>
</gene>